<gene>
    <name evidence="1" type="ORF">CCUS01_13693</name>
</gene>
<comment type="caution">
    <text evidence="1">The sequence shown here is derived from an EMBL/GenBank/DDBJ whole genome shotgun (WGS) entry which is preliminary data.</text>
</comment>
<proteinExistence type="predicted"/>
<evidence type="ECO:0000313" key="1">
    <source>
        <dbReference type="EMBL" id="KAK1494278.1"/>
    </source>
</evidence>
<name>A0AAI9YB78_9PEZI</name>
<reference evidence="1" key="1">
    <citation type="submission" date="2016-11" db="EMBL/GenBank/DDBJ databases">
        <title>The genome sequence of Colletotrichum cuscutae.</title>
        <authorList>
            <person name="Baroncelli R."/>
        </authorList>
    </citation>
    <scope>NUCLEOTIDE SEQUENCE</scope>
    <source>
        <strain evidence="1">IMI 304802</strain>
    </source>
</reference>
<accession>A0AAI9YB78</accession>
<organism evidence="1 2">
    <name type="scientific">Colletotrichum cuscutae</name>
    <dbReference type="NCBI Taxonomy" id="1209917"/>
    <lineage>
        <taxon>Eukaryota</taxon>
        <taxon>Fungi</taxon>
        <taxon>Dikarya</taxon>
        <taxon>Ascomycota</taxon>
        <taxon>Pezizomycotina</taxon>
        <taxon>Sordariomycetes</taxon>
        <taxon>Hypocreomycetidae</taxon>
        <taxon>Glomerellales</taxon>
        <taxon>Glomerellaceae</taxon>
        <taxon>Colletotrichum</taxon>
        <taxon>Colletotrichum acutatum species complex</taxon>
    </lineage>
</organism>
<keyword evidence="2" id="KW-1185">Reference proteome</keyword>
<evidence type="ECO:0000313" key="2">
    <source>
        <dbReference type="Proteomes" id="UP001239213"/>
    </source>
</evidence>
<dbReference type="EMBL" id="MPDP01000021">
    <property type="protein sequence ID" value="KAK1494278.1"/>
    <property type="molecule type" value="Genomic_DNA"/>
</dbReference>
<dbReference type="Proteomes" id="UP001239213">
    <property type="component" value="Unassembled WGS sequence"/>
</dbReference>
<protein>
    <submittedName>
        <fullName evidence="1">Uncharacterized protein</fullName>
    </submittedName>
</protein>
<sequence>MSLNSMLTGWFTPARLDRPRSGVHLVGLFVSPEDAELLERQTVIEKGQRNDKERTGIAGLFRISEAEAFVSISTVLQETESLRNASNLEVINQGNKNPDGRCVDTLGGRCIGDPNEVKVDLSLAEQQPLTYEKTGGRSNVNIFISCRVLFGIEEPESLLSTEMPGFAGLLDDENEVKQDNGDVENVLNKKRVYTAADGVGLNGKEWAWGGEGVNVENVFEEEREGRKFQSEVGRVGFNGCCFRFCLAFWWLPLLYVSRSLLFLSPNRYPPKKKNTLSFAKKKKYEPSHRKETEESQLVGITGRPPASHDGAGGPTVGVGSSWGGLDWIFWALAGKGNMVHSQFPLDLSPRLTGFCQLLVHLFAAGFGKYPLPNQDTDTDRYGDSSAPITCRAFSRTRRGTKLGTCPCTPFPLRGYVRLPCQLDTDSSPTTSTVYCVEYYRHAILNSMVKKRSKSKAVKWNHCALPIDPRTGAAHANGEWSTESKKAKGLRTLCKTEVRKRQFAHGERRDVTDGGIRSRSLAEGMAPGCSAVLITMIFIRFPRLSTIRYLNCSSGGPFIVEDKMLSPSSSNLMPQMVSPYASGLRVNSVESSWLSPLASPGRFRRAIVPGQTRGFSPSS</sequence>
<dbReference type="AlphaFoldDB" id="A0AAI9YB78"/>